<dbReference type="Gene3D" id="3.40.50.620">
    <property type="entry name" value="HUPs"/>
    <property type="match status" value="1"/>
</dbReference>
<dbReference type="EMBL" id="FZNO01000019">
    <property type="protein sequence ID" value="SNR68454.1"/>
    <property type="molecule type" value="Genomic_DNA"/>
</dbReference>
<sequence>MTEGAPVAPAGVLDRPLVLVDIRPTACGYQALMWALREAERRDATLLAVTVWAGDPAQPDEGLAEMEQALAAMVERAADETGVHGRTRVAAVTHPVTVSDVAARTGAELLVVGSEEVAS</sequence>
<feature type="domain" description="UspA" evidence="1">
    <location>
        <begin position="17"/>
        <end position="115"/>
    </location>
</feature>
<dbReference type="Pfam" id="PF00582">
    <property type="entry name" value="Usp"/>
    <property type="match status" value="1"/>
</dbReference>
<name>A0A238YCX2_9ACTN</name>
<dbReference type="OrthoDB" id="5195745at2"/>
<evidence type="ECO:0000313" key="2">
    <source>
        <dbReference type="EMBL" id="SNR68454.1"/>
    </source>
</evidence>
<accession>A0A238YCX2</accession>
<keyword evidence="3" id="KW-1185">Reference proteome</keyword>
<protein>
    <submittedName>
        <fullName evidence="2">Universal stress protein family protein</fullName>
    </submittedName>
</protein>
<dbReference type="SUPFAM" id="SSF52402">
    <property type="entry name" value="Adenine nucleotide alpha hydrolases-like"/>
    <property type="match status" value="1"/>
</dbReference>
<proteinExistence type="predicted"/>
<organism evidence="2 3">
    <name type="scientific">Blastococcus mobilis</name>
    <dbReference type="NCBI Taxonomy" id="1938746"/>
    <lineage>
        <taxon>Bacteria</taxon>
        <taxon>Bacillati</taxon>
        <taxon>Actinomycetota</taxon>
        <taxon>Actinomycetes</taxon>
        <taxon>Geodermatophilales</taxon>
        <taxon>Geodermatophilaceae</taxon>
        <taxon>Blastococcus</taxon>
    </lineage>
</organism>
<dbReference type="InterPro" id="IPR006016">
    <property type="entry name" value="UspA"/>
</dbReference>
<dbReference type="InterPro" id="IPR014729">
    <property type="entry name" value="Rossmann-like_a/b/a_fold"/>
</dbReference>
<dbReference type="RefSeq" id="WP_089337631.1">
    <property type="nucleotide sequence ID" value="NZ_FZNO01000019.1"/>
</dbReference>
<reference evidence="2 3" key="1">
    <citation type="submission" date="2017-06" db="EMBL/GenBank/DDBJ databases">
        <authorList>
            <person name="Kim H.J."/>
            <person name="Triplett B.A."/>
        </authorList>
    </citation>
    <scope>NUCLEOTIDE SEQUENCE [LARGE SCALE GENOMIC DNA]</scope>
    <source>
        <strain evidence="2 3">DSM 44272</strain>
    </source>
</reference>
<gene>
    <name evidence="2" type="ORF">SAMN06272737_11913</name>
</gene>
<dbReference type="Proteomes" id="UP000198403">
    <property type="component" value="Unassembled WGS sequence"/>
</dbReference>
<evidence type="ECO:0000259" key="1">
    <source>
        <dbReference type="Pfam" id="PF00582"/>
    </source>
</evidence>
<evidence type="ECO:0000313" key="3">
    <source>
        <dbReference type="Proteomes" id="UP000198403"/>
    </source>
</evidence>
<dbReference type="AlphaFoldDB" id="A0A238YCX2"/>